<name>A0A650EP21_9FIRM</name>
<sequence length="60" mass="7075">MPLSALQRYAECLKYSTDPFEIYIMQKQMIRDYLLDNKITMLAMDEADKAIDKTIDKVIK</sequence>
<evidence type="ECO:0000313" key="1">
    <source>
        <dbReference type="EMBL" id="QGT50968.1"/>
    </source>
</evidence>
<reference evidence="1" key="1">
    <citation type="journal article" date="2020" name="J. ISSAAS">
        <title>Lactobacilli and other gastrointestinal microbiota of Peromyscus leucopus, reservoir host for agents of Lyme disease and other zoonoses in North America.</title>
        <authorList>
            <person name="Milovic A."/>
            <person name="Bassam K."/>
            <person name="Shao H."/>
            <person name="Chatzistamou I."/>
            <person name="Tufts D.M."/>
            <person name="Diuk-Wasser M."/>
            <person name="Barbour A.G."/>
        </authorList>
    </citation>
    <scope>NUCLEOTIDE SEQUENCE</scope>
    <source>
        <strain evidence="1">LL40</strain>
    </source>
</reference>
<dbReference type="AlphaFoldDB" id="A0A650EP21"/>
<accession>A0A650EP21</accession>
<organism evidence="1">
    <name type="scientific">uncultured Bacillota bacterium</name>
    <dbReference type="NCBI Taxonomy" id="344338"/>
    <lineage>
        <taxon>Bacteria</taxon>
        <taxon>Bacillati</taxon>
        <taxon>Bacillota</taxon>
        <taxon>environmental samples</taxon>
    </lineage>
</organism>
<dbReference type="EMBL" id="MN577573">
    <property type="protein sequence ID" value="QGT50968.1"/>
    <property type="molecule type" value="Genomic_DNA"/>
</dbReference>
<gene>
    <name evidence="1" type="ORF">Firmicute1046_0440</name>
</gene>
<protein>
    <submittedName>
        <fullName evidence="1">Uncharacterized protein</fullName>
    </submittedName>
</protein>
<proteinExistence type="predicted"/>